<dbReference type="Pfam" id="PF11997">
    <property type="entry name" value="DUF3492"/>
    <property type="match status" value="1"/>
</dbReference>
<accession>A0AAV5NXF5</accession>
<sequence length="501" mass="56458">MKKDVDVCLLLEGTYPYVRGGVSSWVHQIISGLPDFTFHLIFIGGHPDFYDEAKYTFPDNVVGFEVHYLLNEHPNTGNAHTKSDKEAFLIWKTLLDSFENPDTPISGDLLKQFALAVGNRKLCLNDFLHSKNSWQILTEKYINNAPTESFVDFFWTFRNIYQPLFILAGISQSLPPAKIYHSISTGYAGFLGSLCHQVTGRPLVISEHGIYTKERKIDLSQASWIKDRHSVIDISMHREMEAVRKTWIQFFEQLGLTAYHQASQVISLFEGNRKRQHQDGAPETKTKVIVNGINLSRFEQAYQQRPNTPPHVIGLIGRVVPIKDIKTFIRTIRIAAESVPDIEGWIIGPSEEDENYLKECQLLIESLGLCDKVSLLGNQDVTEMMPKLGALILTSISEAQPLVLLEAMASGIPCISTEVGACREIIEGADNSDDAFGSAGAVIPMASPTEGAKAIVELLKEPKVWQKKGDNGRQRVCKYYQDKDMFEAYQNLYKESIQWQE</sequence>
<proteinExistence type="predicted"/>
<keyword evidence="4" id="KW-1185">Reference proteome</keyword>
<dbReference type="EMBL" id="BSNX01000073">
    <property type="protein sequence ID" value="GLQ75381.1"/>
    <property type="molecule type" value="Genomic_DNA"/>
</dbReference>
<evidence type="ECO:0000313" key="4">
    <source>
        <dbReference type="Proteomes" id="UP001156690"/>
    </source>
</evidence>
<evidence type="ECO:0000313" key="3">
    <source>
        <dbReference type="EMBL" id="GLQ75381.1"/>
    </source>
</evidence>
<protein>
    <submittedName>
        <fullName evidence="3">Pellicle/biofilm biosynthesis glycosyltransferase PelF</fullName>
    </submittedName>
</protein>
<name>A0AAV5NXF5_9VIBR</name>
<dbReference type="PANTHER" id="PTHR12526">
    <property type="entry name" value="GLYCOSYLTRANSFERASE"/>
    <property type="match status" value="1"/>
</dbReference>
<dbReference type="GO" id="GO:1901135">
    <property type="term" value="P:carbohydrate derivative metabolic process"/>
    <property type="evidence" value="ECO:0007669"/>
    <property type="project" value="UniProtKB-ARBA"/>
</dbReference>
<dbReference type="InterPro" id="IPR047691">
    <property type="entry name" value="PelF-like"/>
</dbReference>
<dbReference type="RefSeq" id="WP_126607962.1">
    <property type="nucleotide sequence ID" value="NZ_AP025144.1"/>
</dbReference>
<evidence type="ECO:0000259" key="1">
    <source>
        <dbReference type="Pfam" id="PF00534"/>
    </source>
</evidence>
<dbReference type="InterPro" id="IPR001296">
    <property type="entry name" value="Glyco_trans_1"/>
</dbReference>
<dbReference type="Pfam" id="PF00534">
    <property type="entry name" value="Glycos_transf_1"/>
    <property type="match status" value="1"/>
</dbReference>
<dbReference type="SUPFAM" id="SSF53756">
    <property type="entry name" value="UDP-Glycosyltransferase/glycogen phosphorylase"/>
    <property type="match status" value="1"/>
</dbReference>
<organism evidence="3 4">
    <name type="scientific">Vibrio penaeicida</name>
    <dbReference type="NCBI Taxonomy" id="104609"/>
    <lineage>
        <taxon>Bacteria</taxon>
        <taxon>Pseudomonadati</taxon>
        <taxon>Pseudomonadota</taxon>
        <taxon>Gammaproteobacteria</taxon>
        <taxon>Vibrionales</taxon>
        <taxon>Vibrionaceae</taxon>
        <taxon>Vibrio</taxon>
    </lineage>
</organism>
<dbReference type="Proteomes" id="UP001156690">
    <property type="component" value="Unassembled WGS sequence"/>
</dbReference>
<dbReference type="Gene3D" id="3.40.50.2000">
    <property type="entry name" value="Glycogen Phosphorylase B"/>
    <property type="match status" value="2"/>
</dbReference>
<dbReference type="PANTHER" id="PTHR12526:SF608">
    <property type="entry name" value="PELF"/>
    <property type="match status" value="1"/>
</dbReference>
<feature type="domain" description="Glycosyl transferase family 1" evidence="1">
    <location>
        <begin position="302"/>
        <end position="475"/>
    </location>
</feature>
<dbReference type="AlphaFoldDB" id="A0AAV5NXF5"/>
<gene>
    <name evidence="3" type="primary">pelF</name>
    <name evidence="3" type="ORF">GCM10007932_47430</name>
</gene>
<reference evidence="4" key="1">
    <citation type="journal article" date="2019" name="Int. J. Syst. Evol. Microbiol.">
        <title>The Global Catalogue of Microorganisms (GCM) 10K type strain sequencing project: providing services to taxonomists for standard genome sequencing and annotation.</title>
        <authorList>
            <consortium name="The Broad Institute Genomics Platform"/>
            <consortium name="The Broad Institute Genome Sequencing Center for Infectious Disease"/>
            <person name="Wu L."/>
            <person name="Ma J."/>
        </authorList>
    </citation>
    <scope>NUCLEOTIDE SEQUENCE [LARGE SCALE GENOMIC DNA]</scope>
    <source>
        <strain evidence="4">NBRC 15640</strain>
    </source>
</reference>
<feature type="domain" description="DUF3492" evidence="2">
    <location>
        <begin position="6"/>
        <end position="283"/>
    </location>
</feature>
<comment type="caution">
    <text evidence="3">The sequence shown here is derived from an EMBL/GenBank/DDBJ whole genome shotgun (WGS) entry which is preliminary data.</text>
</comment>
<dbReference type="InterPro" id="IPR022622">
    <property type="entry name" value="DUF3492"/>
</dbReference>
<dbReference type="CDD" id="cd03813">
    <property type="entry name" value="GT4-like"/>
    <property type="match status" value="1"/>
</dbReference>
<evidence type="ECO:0000259" key="2">
    <source>
        <dbReference type="Pfam" id="PF11997"/>
    </source>
</evidence>
<dbReference type="GO" id="GO:0016757">
    <property type="term" value="F:glycosyltransferase activity"/>
    <property type="evidence" value="ECO:0007669"/>
    <property type="project" value="InterPro"/>
</dbReference>
<dbReference type="NCBIfam" id="NF038011">
    <property type="entry name" value="PelF"/>
    <property type="match status" value="1"/>
</dbReference>